<dbReference type="PROSITE" id="PS51257">
    <property type="entry name" value="PROKAR_LIPOPROTEIN"/>
    <property type="match status" value="1"/>
</dbReference>
<dbReference type="Proteomes" id="UP000038750">
    <property type="component" value="Unassembled WGS sequence"/>
</dbReference>
<protein>
    <submittedName>
        <fullName evidence="6">Tyrosine recombinase XerC</fullName>
    </submittedName>
</protein>
<evidence type="ECO:0000256" key="2">
    <source>
        <dbReference type="ARBA" id="ARBA00022908"/>
    </source>
</evidence>
<keyword evidence="3" id="KW-0238">DNA-binding</keyword>
<dbReference type="GO" id="GO:0003677">
    <property type="term" value="F:DNA binding"/>
    <property type="evidence" value="ECO:0007669"/>
    <property type="project" value="UniProtKB-KW"/>
</dbReference>
<dbReference type="PROSITE" id="PS51898">
    <property type="entry name" value="TYR_RECOMBINASE"/>
    <property type="match status" value="1"/>
</dbReference>
<evidence type="ECO:0000256" key="1">
    <source>
        <dbReference type="ARBA" id="ARBA00008857"/>
    </source>
</evidence>
<reference evidence="6 7" key="1">
    <citation type="submission" date="2015-03" db="EMBL/GenBank/DDBJ databases">
        <authorList>
            <person name="Murphy D."/>
        </authorList>
    </citation>
    <scope>NUCLEOTIDE SEQUENCE [LARGE SCALE GENOMIC DNA]</scope>
    <source>
        <strain evidence="6 7">BR165/97</strain>
    </source>
</reference>
<dbReference type="Gene3D" id="1.10.443.10">
    <property type="entry name" value="Intergrase catalytic core"/>
    <property type="match status" value="1"/>
</dbReference>
<dbReference type="OrthoDB" id="9803188at2"/>
<dbReference type="CDD" id="cd00397">
    <property type="entry name" value="DNA_BRE_C"/>
    <property type="match status" value="1"/>
</dbReference>
<proteinExistence type="inferred from homology"/>
<gene>
    <name evidence="6" type="primary">xerC_3</name>
    <name evidence="6" type="ORF">ERS008530_04717</name>
</gene>
<keyword evidence="4" id="KW-0233">DNA recombination</keyword>
<dbReference type="RefSeq" id="WP_050074830.1">
    <property type="nucleotide sequence ID" value="NZ_CPZJ01000038.1"/>
</dbReference>
<dbReference type="GO" id="GO:0006310">
    <property type="term" value="P:DNA recombination"/>
    <property type="evidence" value="ECO:0007669"/>
    <property type="project" value="UniProtKB-KW"/>
</dbReference>
<dbReference type="Pfam" id="PF00589">
    <property type="entry name" value="Phage_integrase"/>
    <property type="match status" value="1"/>
</dbReference>
<dbReference type="AlphaFoldDB" id="A0A0T9N5J0"/>
<dbReference type="GO" id="GO:0015074">
    <property type="term" value="P:DNA integration"/>
    <property type="evidence" value="ECO:0007669"/>
    <property type="project" value="UniProtKB-KW"/>
</dbReference>
<dbReference type="InterPro" id="IPR002104">
    <property type="entry name" value="Integrase_catalytic"/>
</dbReference>
<dbReference type="PANTHER" id="PTHR30349">
    <property type="entry name" value="PHAGE INTEGRASE-RELATED"/>
    <property type="match status" value="1"/>
</dbReference>
<organism evidence="6 7">
    <name type="scientific">Yersinia intermedia</name>
    <dbReference type="NCBI Taxonomy" id="631"/>
    <lineage>
        <taxon>Bacteria</taxon>
        <taxon>Pseudomonadati</taxon>
        <taxon>Pseudomonadota</taxon>
        <taxon>Gammaproteobacteria</taxon>
        <taxon>Enterobacterales</taxon>
        <taxon>Yersiniaceae</taxon>
        <taxon>Yersinia</taxon>
    </lineage>
</organism>
<dbReference type="SUPFAM" id="SSF56349">
    <property type="entry name" value="DNA breaking-rejoining enzymes"/>
    <property type="match status" value="1"/>
</dbReference>
<feature type="domain" description="Tyr recombinase" evidence="5">
    <location>
        <begin position="197"/>
        <end position="412"/>
    </location>
</feature>
<sequence>MFRLRRSNGDFPFHVTDPQGLPHLQLTLYACQAGKYHSAATVKVYLRHLLAFFSWADKDEVVKRQQWDLQGDSTQVRATLEHFLTTRLHCTLFLGRNLSGADIRKVQVTWGKAYRINHLLAALRSFYQLLIAMQFYSHPHPLDLHGTEHIIARMRQQHLDDFVKLNQRSPMPSDSGVDRWRPLRLASSYYRIKDNHWIPEYLEDPDLMSRVLTAGASAGWTLQDMAIARILFDSGCRIHEVCSLTLQDWEVSGFRNMFSALSKGSRGKRVKTIIMTDKTLKILLRYIRQDRPELLPYLNGSNVLPTHDEHQFHLFCTKRGGRLTPDYFRRYRWTPALTAGGLKIRAHQVRHWFVTMALNEIHISSGSEADLRQNRSALQTLMGWRSDMLPAYDQARQRYDLPSLASAIHAYIERKQLESQPVSDEPDQRESHGELMLREMFGDLP</sequence>
<evidence type="ECO:0000259" key="5">
    <source>
        <dbReference type="PROSITE" id="PS51898"/>
    </source>
</evidence>
<evidence type="ECO:0000313" key="6">
    <source>
        <dbReference type="EMBL" id="CNG78767.1"/>
    </source>
</evidence>
<keyword evidence="2" id="KW-0229">DNA integration</keyword>
<dbReference type="PANTHER" id="PTHR30349:SF41">
    <property type="entry name" value="INTEGRASE_RECOMBINASE PROTEIN MJ0367-RELATED"/>
    <property type="match status" value="1"/>
</dbReference>
<evidence type="ECO:0000313" key="7">
    <source>
        <dbReference type="Proteomes" id="UP000038750"/>
    </source>
</evidence>
<dbReference type="InterPro" id="IPR011010">
    <property type="entry name" value="DNA_brk_join_enz"/>
</dbReference>
<evidence type="ECO:0000256" key="3">
    <source>
        <dbReference type="ARBA" id="ARBA00023125"/>
    </source>
</evidence>
<dbReference type="InterPro" id="IPR010998">
    <property type="entry name" value="Integrase_recombinase_N"/>
</dbReference>
<dbReference type="Gene3D" id="1.10.150.130">
    <property type="match status" value="1"/>
</dbReference>
<comment type="similarity">
    <text evidence="1">Belongs to the 'phage' integrase family.</text>
</comment>
<evidence type="ECO:0000256" key="4">
    <source>
        <dbReference type="ARBA" id="ARBA00023172"/>
    </source>
</evidence>
<dbReference type="EMBL" id="CPZJ01000038">
    <property type="protein sequence ID" value="CNG78767.1"/>
    <property type="molecule type" value="Genomic_DNA"/>
</dbReference>
<dbReference type="InterPro" id="IPR013762">
    <property type="entry name" value="Integrase-like_cat_sf"/>
</dbReference>
<accession>A0A0T9N5J0</accession>
<name>A0A0T9N5J0_YERIN</name>
<dbReference type="InterPro" id="IPR050090">
    <property type="entry name" value="Tyrosine_recombinase_XerCD"/>
</dbReference>